<dbReference type="STRING" id="1071918.SAMN05421544_12324"/>
<protein>
    <submittedName>
        <fullName evidence="1">Uncharacterized protein</fullName>
    </submittedName>
</protein>
<dbReference type="EMBL" id="FNAS01000023">
    <property type="protein sequence ID" value="SDE75957.1"/>
    <property type="molecule type" value="Genomic_DNA"/>
</dbReference>
<gene>
    <name evidence="1" type="ORF">SAMN05421544_12324</name>
</gene>
<accession>A0A1G7FJA1</accession>
<evidence type="ECO:0000313" key="2">
    <source>
        <dbReference type="Proteomes" id="UP000198517"/>
    </source>
</evidence>
<organism evidence="1 2">
    <name type="scientific">Riemerella columbipharyngis</name>
    <dbReference type="NCBI Taxonomy" id="1071918"/>
    <lineage>
        <taxon>Bacteria</taxon>
        <taxon>Pseudomonadati</taxon>
        <taxon>Bacteroidota</taxon>
        <taxon>Flavobacteriia</taxon>
        <taxon>Flavobacteriales</taxon>
        <taxon>Weeksellaceae</taxon>
        <taxon>Riemerella</taxon>
    </lineage>
</organism>
<proteinExistence type="predicted"/>
<dbReference type="RefSeq" id="WP_262501492.1">
    <property type="nucleotide sequence ID" value="NZ_FNAS01000023.1"/>
</dbReference>
<sequence>MSFYLGIPFPEQLPDDIWVMKLAQITWLAEQGLLNTKFEKNE</sequence>
<evidence type="ECO:0000313" key="1">
    <source>
        <dbReference type="EMBL" id="SDE75957.1"/>
    </source>
</evidence>
<dbReference type="Proteomes" id="UP000198517">
    <property type="component" value="Unassembled WGS sequence"/>
</dbReference>
<dbReference type="AlphaFoldDB" id="A0A1G7FJA1"/>
<keyword evidence="2" id="KW-1185">Reference proteome</keyword>
<name>A0A1G7FJA1_9FLAO</name>
<reference evidence="1 2" key="1">
    <citation type="submission" date="2016-10" db="EMBL/GenBank/DDBJ databases">
        <authorList>
            <person name="de Groot N.N."/>
        </authorList>
    </citation>
    <scope>NUCLEOTIDE SEQUENCE [LARGE SCALE GENOMIC DNA]</scope>
    <source>
        <strain evidence="1 2">DSM 24015</strain>
    </source>
</reference>